<reference evidence="2 3" key="1">
    <citation type="submission" date="2016-10" db="EMBL/GenBank/DDBJ databases">
        <authorList>
            <person name="de Groot N.N."/>
        </authorList>
    </citation>
    <scope>NUCLEOTIDE SEQUENCE [LARGE SCALE GENOMIC DNA]</scope>
    <source>
        <strain evidence="2 3">CGMCC 1.8891</strain>
    </source>
</reference>
<organism evidence="2 3">
    <name type="scientific">Celeribacter halophilus</name>
    <dbReference type="NCBI Taxonomy" id="576117"/>
    <lineage>
        <taxon>Bacteria</taxon>
        <taxon>Pseudomonadati</taxon>
        <taxon>Pseudomonadota</taxon>
        <taxon>Alphaproteobacteria</taxon>
        <taxon>Rhodobacterales</taxon>
        <taxon>Roseobacteraceae</taxon>
        <taxon>Celeribacter</taxon>
    </lineage>
</organism>
<protein>
    <submittedName>
        <fullName evidence="2">NYN domain-containing protein</fullName>
    </submittedName>
</protein>
<dbReference type="AlphaFoldDB" id="A0A1I3X9C0"/>
<evidence type="ECO:0000259" key="1">
    <source>
        <dbReference type="Pfam" id="PF01936"/>
    </source>
</evidence>
<proteinExistence type="predicted"/>
<dbReference type="GO" id="GO:0004540">
    <property type="term" value="F:RNA nuclease activity"/>
    <property type="evidence" value="ECO:0007669"/>
    <property type="project" value="InterPro"/>
</dbReference>
<dbReference type="Pfam" id="PF01936">
    <property type="entry name" value="NYN"/>
    <property type="match status" value="1"/>
</dbReference>
<evidence type="ECO:0000313" key="3">
    <source>
        <dbReference type="Proteomes" id="UP000183299"/>
    </source>
</evidence>
<dbReference type="EMBL" id="FORY01000042">
    <property type="protein sequence ID" value="SFK15526.1"/>
    <property type="molecule type" value="Genomic_DNA"/>
</dbReference>
<evidence type="ECO:0000313" key="2">
    <source>
        <dbReference type="EMBL" id="SFK15526.1"/>
    </source>
</evidence>
<accession>A0A1I3X9C0</accession>
<dbReference type="STRING" id="576117.SAMN04488138_1425"/>
<dbReference type="PANTHER" id="PTHR35811">
    <property type="entry name" value="SLR1870 PROTEIN"/>
    <property type="match status" value="1"/>
</dbReference>
<dbReference type="Proteomes" id="UP000183299">
    <property type="component" value="Unassembled WGS sequence"/>
</dbReference>
<dbReference type="CDD" id="cd11297">
    <property type="entry name" value="PIN_LabA-like_N_1"/>
    <property type="match status" value="1"/>
</dbReference>
<feature type="domain" description="NYN" evidence="1">
    <location>
        <begin position="6"/>
        <end position="131"/>
    </location>
</feature>
<dbReference type="Gene3D" id="3.40.50.1010">
    <property type="entry name" value="5'-nuclease"/>
    <property type="match status" value="1"/>
</dbReference>
<sequence length="237" mass="25784">MMAQSVAVLVDGDNISGKYATDILTAAGKHGEPSVVRVYRDAQSLSDWHNAYGYRMIHAGTGKNAADILLALDAMELLLVREMRCFVIASSDGDFTHIATRLRENGAKVIGLGEEKAPDAFRACCSSFVELGTRKPVAPPRLVPKENMSVRAFDLNVRTIIAALSKNGTGAQICEVGQLMKSLHGVTTSGFPEKNWRSYFSARPELYDLDPPGAEAKVRFRPEGFSHATTDAQRKIA</sequence>
<dbReference type="PANTHER" id="PTHR35811:SF1">
    <property type="entry name" value="HTH OST-TYPE DOMAIN-CONTAINING PROTEIN"/>
    <property type="match status" value="1"/>
</dbReference>
<gene>
    <name evidence="2" type="ORF">SAMN04488138_1425</name>
</gene>
<dbReference type="InterPro" id="IPR021139">
    <property type="entry name" value="NYN"/>
</dbReference>
<name>A0A1I3X9C0_9RHOB</name>
<dbReference type="RefSeq" id="WP_231730529.1">
    <property type="nucleotide sequence ID" value="NZ_FORY01000042.1"/>
</dbReference>
<keyword evidence="3" id="KW-1185">Reference proteome</keyword>
<dbReference type="GeneID" id="98667043"/>